<organism evidence="2 3">
    <name type="scientific">Meganyctiphanes norvegica</name>
    <name type="common">Northern krill</name>
    <name type="synonym">Thysanopoda norvegica</name>
    <dbReference type="NCBI Taxonomy" id="48144"/>
    <lineage>
        <taxon>Eukaryota</taxon>
        <taxon>Metazoa</taxon>
        <taxon>Ecdysozoa</taxon>
        <taxon>Arthropoda</taxon>
        <taxon>Crustacea</taxon>
        <taxon>Multicrustacea</taxon>
        <taxon>Malacostraca</taxon>
        <taxon>Eumalacostraca</taxon>
        <taxon>Eucarida</taxon>
        <taxon>Euphausiacea</taxon>
        <taxon>Euphausiidae</taxon>
        <taxon>Meganyctiphanes</taxon>
    </lineage>
</organism>
<accession>A0AAV2S151</accession>
<name>A0AAV2S151_MEGNR</name>
<dbReference type="EMBL" id="CAXKWB010042184">
    <property type="protein sequence ID" value="CAL4157443.1"/>
    <property type="molecule type" value="Genomic_DNA"/>
</dbReference>
<dbReference type="AlphaFoldDB" id="A0AAV2S151"/>
<feature type="non-terminal residue" evidence="2">
    <location>
        <position position="148"/>
    </location>
</feature>
<evidence type="ECO:0000313" key="2">
    <source>
        <dbReference type="EMBL" id="CAL4157443.1"/>
    </source>
</evidence>
<protein>
    <submittedName>
        <fullName evidence="2">Uncharacterized protein</fullName>
    </submittedName>
</protein>
<proteinExistence type="predicted"/>
<evidence type="ECO:0000313" key="3">
    <source>
        <dbReference type="Proteomes" id="UP001497623"/>
    </source>
</evidence>
<gene>
    <name evidence="2" type="ORF">MNOR_LOCUS31910</name>
</gene>
<sequence length="148" mass="16904">MANNLMGRRGIKNSVHITTHPDYIMERRSGRVHKPTEKFKGFLTRIGSHSLIKRGERTNRDVSVASHKEKNNIILDESLSILSKSHLDKNVLEDLTEEILNQDEALKSDNENICNPTYVSCVVDENDATHGKEKKRKDTDSSYRDTNL</sequence>
<reference evidence="2 3" key="1">
    <citation type="submission" date="2024-05" db="EMBL/GenBank/DDBJ databases">
        <authorList>
            <person name="Wallberg A."/>
        </authorList>
    </citation>
    <scope>NUCLEOTIDE SEQUENCE [LARGE SCALE GENOMIC DNA]</scope>
</reference>
<comment type="caution">
    <text evidence="2">The sequence shown here is derived from an EMBL/GenBank/DDBJ whole genome shotgun (WGS) entry which is preliminary data.</text>
</comment>
<keyword evidence="3" id="KW-1185">Reference proteome</keyword>
<evidence type="ECO:0000256" key="1">
    <source>
        <dbReference type="SAM" id="MobiDB-lite"/>
    </source>
</evidence>
<dbReference type="Proteomes" id="UP001497623">
    <property type="component" value="Unassembled WGS sequence"/>
</dbReference>
<feature type="region of interest" description="Disordered" evidence="1">
    <location>
        <begin position="128"/>
        <end position="148"/>
    </location>
</feature>